<comment type="caution">
    <text evidence="1">The sequence shown here is derived from an EMBL/GenBank/DDBJ whole genome shotgun (WGS) entry which is preliminary data.</text>
</comment>
<keyword evidence="2" id="KW-1185">Reference proteome</keyword>
<reference evidence="1 2" key="1">
    <citation type="submission" date="2024-07" db="EMBL/GenBank/DDBJ databases">
        <title>Section-level genome sequencing and comparative genomics of Aspergillus sections Usti and Cavernicolus.</title>
        <authorList>
            <consortium name="Lawrence Berkeley National Laboratory"/>
            <person name="Nybo J.L."/>
            <person name="Vesth T.C."/>
            <person name="Theobald S."/>
            <person name="Frisvad J.C."/>
            <person name="Larsen T.O."/>
            <person name="Kjaerboelling I."/>
            <person name="Rothschild-Mancinelli K."/>
            <person name="Lyhne E.K."/>
            <person name="Kogle M.E."/>
            <person name="Barry K."/>
            <person name="Clum A."/>
            <person name="Na H."/>
            <person name="Ledsgaard L."/>
            <person name="Lin J."/>
            <person name="Lipzen A."/>
            <person name="Kuo A."/>
            <person name="Riley R."/>
            <person name="Mondo S."/>
            <person name="Labutti K."/>
            <person name="Haridas S."/>
            <person name="Pangalinan J."/>
            <person name="Salamov A.A."/>
            <person name="Simmons B.A."/>
            <person name="Magnuson J.K."/>
            <person name="Chen J."/>
            <person name="Drula E."/>
            <person name="Henrissat B."/>
            <person name="Wiebenga A."/>
            <person name="Lubbers R.J."/>
            <person name="Gomes A.C."/>
            <person name="Makela M.R."/>
            <person name="Stajich J."/>
            <person name="Grigoriev I.V."/>
            <person name="Mortensen U.H."/>
            <person name="De Vries R.P."/>
            <person name="Baker S.E."/>
            <person name="Andersen M.R."/>
        </authorList>
    </citation>
    <scope>NUCLEOTIDE SEQUENCE [LARGE SCALE GENOMIC DNA]</scope>
    <source>
        <strain evidence="1 2">CBS 123904</strain>
    </source>
</reference>
<evidence type="ECO:0000313" key="2">
    <source>
        <dbReference type="Proteomes" id="UP001610446"/>
    </source>
</evidence>
<evidence type="ECO:0000313" key="1">
    <source>
        <dbReference type="EMBL" id="KAL2831006.1"/>
    </source>
</evidence>
<gene>
    <name evidence="1" type="ORF">BJY01DRAFT_254424</name>
</gene>
<accession>A0ABR4IT98</accession>
<sequence>MDIAFPVLEQVPFISISGRASTVSLPQLSSLAPTESNPSLVPDWPSFEQDGAPISLDLPKLQVVFGSITFSGNFSALSLPRLRSVWDNFWVEAGAGLSIGVPLESAGDLSFTGNIER</sequence>
<dbReference type="Proteomes" id="UP001610446">
    <property type="component" value="Unassembled WGS sequence"/>
</dbReference>
<name>A0ABR4IT98_9EURO</name>
<dbReference type="EMBL" id="JBFXLU010000292">
    <property type="protein sequence ID" value="KAL2831006.1"/>
    <property type="molecule type" value="Genomic_DNA"/>
</dbReference>
<organism evidence="1 2">
    <name type="scientific">Aspergillus pseudoustus</name>
    <dbReference type="NCBI Taxonomy" id="1810923"/>
    <lineage>
        <taxon>Eukaryota</taxon>
        <taxon>Fungi</taxon>
        <taxon>Dikarya</taxon>
        <taxon>Ascomycota</taxon>
        <taxon>Pezizomycotina</taxon>
        <taxon>Eurotiomycetes</taxon>
        <taxon>Eurotiomycetidae</taxon>
        <taxon>Eurotiales</taxon>
        <taxon>Aspergillaceae</taxon>
        <taxon>Aspergillus</taxon>
        <taxon>Aspergillus subgen. Nidulantes</taxon>
    </lineage>
</organism>
<proteinExistence type="predicted"/>
<protein>
    <submittedName>
        <fullName evidence="1">Uncharacterized protein</fullName>
    </submittedName>
</protein>